<dbReference type="EMBL" id="FQTW01000002">
    <property type="protein sequence ID" value="SHE48045.1"/>
    <property type="molecule type" value="Genomic_DNA"/>
</dbReference>
<keyword evidence="4" id="KW-1185">Reference proteome</keyword>
<dbReference type="AlphaFoldDB" id="A0A1M4TUG5"/>
<name>A0A1M4TUG5_9FLAO</name>
<dbReference type="NCBIfam" id="TIGR04183">
    <property type="entry name" value="Por_Secre_tail"/>
    <property type="match status" value="1"/>
</dbReference>
<evidence type="ECO:0000313" key="3">
    <source>
        <dbReference type="EMBL" id="SHE48045.1"/>
    </source>
</evidence>
<keyword evidence="1" id="KW-0732">Signal</keyword>
<accession>A0A1M4TUG5</accession>
<organism evidence="3 4">
    <name type="scientific">Psychroflexus salarius</name>
    <dbReference type="NCBI Taxonomy" id="1155689"/>
    <lineage>
        <taxon>Bacteria</taxon>
        <taxon>Pseudomonadati</taxon>
        <taxon>Bacteroidota</taxon>
        <taxon>Flavobacteriia</taxon>
        <taxon>Flavobacteriales</taxon>
        <taxon>Flavobacteriaceae</taxon>
        <taxon>Psychroflexus</taxon>
    </lineage>
</organism>
<evidence type="ECO:0000313" key="4">
    <source>
        <dbReference type="Proteomes" id="UP000184462"/>
    </source>
</evidence>
<proteinExistence type="predicted"/>
<sequence length="183" mass="20402">MPAGRSVNLPISSRRYCYTRPFNCGLVDFTSDTMFTILGCGLILADCGIEENNVFQSNYMMVYNSEVLNPFNYTFTTENDIISLTITNSLGDSATYSATTLGNSTQDQISFIIYPNPATNLVYFKDSKIKIQNFKIFNVNGQQVLQSAFNPATGINVSHLAKGIYFIKVDTKDGSLMKKFIKN</sequence>
<feature type="domain" description="Secretion system C-terminal sorting" evidence="2">
    <location>
        <begin position="113"/>
        <end position="181"/>
    </location>
</feature>
<dbReference type="Pfam" id="PF18962">
    <property type="entry name" value="Por_Secre_tail"/>
    <property type="match status" value="1"/>
</dbReference>
<gene>
    <name evidence="3" type="ORF">SAMN05444278_10225</name>
</gene>
<evidence type="ECO:0000256" key="1">
    <source>
        <dbReference type="ARBA" id="ARBA00022729"/>
    </source>
</evidence>
<evidence type="ECO:0000259" key="2">
    <source>
        <dbReference type="Pfam" id="PF18962"/>
    </source>
</evidence>
<dbReference type="Proteomes" id="UP000184462">
    <property type="component" value="Unassembled WGS sequence"/>
</dbReference>
<dbReference type="InterPro" id="IPR026444">
    <property type="entry name" value="Secre_tail"/>
</dbReference>
<dbReference type="STRING" id="1155689.SAMN05444278_10225"/>
<reference evidence="3 4" key="1">
    <citation type="submission" date="2016-11" db="EMBL/GenBank/DDBJ databases">
        <authorList>
            <person name="Jaros S."/>
            <person name="Januszkiewicz K."/>
            <person name="Wedrychowicz H."/>
        </authorList>
    </citation>
    <scope>NUCLEOTIDE SEQUENCE [LARGE SCALE GENOMIC DNA]</scope>
    <source>
        <strain evidence="3 4">DSM 25661</strain>
    </source>
</reference>
<protein>
    <submittedName>
        <fullName evidence="3">Por secretion system C-terminal sorting domain-containing protein</fullName>
    </submittedName>
</protein>